<dbReference type="Proteomes" id="UP001163835">
    <property type="component" value="Unassembled WGS sequence"/>
</dbReference>
<protein>
    <submittedName>
        <fullName evidence="1">Uncharacterized protein</fullName>
    </submittedName>
</protein>
<comment type="caution">
    <text evidence="1">The sequence shown here is derived from an EMBL/GenBank/DDBJ whole genome shotgun (WGS) entry which is preliminary data.</text>
</comment>
<keyword evidence="2" id="KW-1185">Reference proteome</keyword>
<feature type="non-terminal residue" evidence="1">
    <location>
        <position position="91"/>
    </location>
</feature>
<dbReference type="EMBL" id="MU797485">
    <property type="protein sequence ID" value="KAJ3803499.1"/>
    <property type="molecule type" value="Genomic_DNA"/>
</dbReference>
<sequence length="91" mass="9944">PSKVFMAICAMLSLVHSQKANDFQVIMGFFLLGSSAGKCKIAVLAQARLSVSPSAINQHVKELSQENIAIVQEVIQSFLCSLVWDNLNFAF</sequence>
<proteinExistence type="predicted"/>
<accession>A0ACC1TFH9</accession>
<organism evidence="1 2">
    <name type="scientific">Lentinula aff. lateritia</name>
    <dbReference type="NCBI Taxonomy" id="2804960"/>
    <lineage>
        <taxon>Eukaryota</taxon>
        <taxon>Fungi</taxon>
        <taxon>Dikarya</taxon>
        <taxon>Basidiomycota</taxon>
        <taxon>Agaricomycotina</taxon>
        <taxon>Agaricomycetes</taxon>
        <taxon>Agaricomycetidae</taxon>
        <taxon>Agaricales</taxon>
        <taxon>Marasmiineae</taxon>
        <taxon>Omphalotaceae</taxon>
        <taxon>Lentinula</taxon>
    </lineage>
</organism>
<evidence type="ECO:0000313" key="2">
    <source>
        <dbReference type="Proteomes" id="UP001163835"/>
    </source>
</evidence>
<evidence type="ECO:0000313" key="1">
    <source>
        <dbReference type="EMBL" id="KAJ3803499.1"/>
    </source>
</evidence>
<reference evidence="1" key="1">
    <citation type="submission" date="2022-09" db="EMBL/GenBank/DDBJ databases">
        <title>A Global Phylogenomic Analysis of the Shiitake Genus Lentinula.</title>
        <authorList>
            <consortium name="DOE Joint Genome Institute"/>
            <person name="Sierra-Patev S."/>
            <person name="Min B."/>
            <person name="Naranjo-Ortiz M."/>
            <person name="Looney B."/>
            <person name="Konkel Z."/>
            <person name="Slot J.C."/>
            <person name="Sakamoto Y."/>
            <person name="Steenwyk J.L."/>
            <person name="Rokas A."/>
            <person name="Carro J."/>
            <person name="Camarero S."/>
            <person name="Ferreira P."/>
            <person name="Molpeceres G."/>
            <person name="Ruiz-Duenas F.J."/>
            <person name="Serrano A."/>
            <person name="Henrissat B."/>
            <person name="Drula E."/>
            <person name="Hughes K.W."/>
            <person name="Mata J.L."/>
            <person name="Ishikawa N.K."/>
            <person name="Vargas-Isla R."/>
            <person name="Ushijima S."/>
            <person name="Smith C.A."/>
            <person name="Ahrendt S."/>
            <person name="Andreopoulos W."/>
            <person name="He G."/>
            <person name="Labutti K."/>
            <person name="Lipzen A."/>
            <person name="Ng V."/>
            <person name="Riley R."/>
            <person name="Sandor L."/>
            <person name="Barry K."/>
            <person name="Martinez A.T."/>
            <person name="Xiao Y."/>
            <person name="Gibbons J.G."/>
            <person name="Terashima K."/>
            <person name="Grigoriev I.V."/>
            <person name="Hibbett D.S."/>
        </authorList>
    </citation>
    <scope>NUCLEOTIDE SEQUENCE</scope>
    <source>
        <strain evidence="1">TMI1499</strain>
    </source>
</reference>
<gene>
    <name evidence="1" type="ORF">F5876DRAFT_1907</name>
</gene>
<feature type="non-terminal residue" evidence="1">
    <location>
        <position position="1"/>
    </location>
</feature>
<name>A0ACC1TFH9_9AGAR</name>